<gene>
    <name evidence="1" type="ORF">BC936DRAFT_137186</name>
</gene>
<organism evidence="1 2">
    <name type="scientific">Jimgerdemannia flammicorona</name>
    <dbReference type="NCBI Taxonomy" id="994334"/>
    <lineage>
        <taxon>Eukaryota</taxon>
        <taxon>Fungi</taxon>
        <taxon>Fungi incertae sedis</taxon>
        <taxon>Mucoromycota</taxon>
        <taxon>Mucoromycotina</taxon>
        <taxon>Endogonomycetes</taxon>
        <taxon>Endogonales</taxon>
        <taxon>Endogonaceae</taxon>
        <taxon>Jimgerdemannia</taxon>
    </lineage>
</organism>
<name>A0A433CXX1_9FUNG</name>
<keyword evidence="2" id="KW-1185">Reference proteome</keyword>
<dbReference type="Gene3D" id="1.25.40.10">
    <property type="entry name" value="Tetratricopeptide repeat domain"/>
    <property type="match status" value="1"/>
</dbReference>
<dbReference type="EMBL" id="RBNI01011022">
    <property type="protein sequence ID" value="RUP43436.1"/>
    <property type="molecule type" value="Genomic_DNA"/>
</dbReference>
<evidence type="ECO:0000313" key="2">
    <source>
        <dbReference type="Proteomes" id="UP000268093"/>
    </source>
</evidence>
<dbReference type="AlphaFoldDB" id="A0A433CXX1"/>
<proteinExistence type="predicted"/>
<protein>
    <submittedName>
        <fullName evidence="1">Uncharacterized protein</fullName>
    </submittedName>
</protein>
<reference evidence="1 2" key="1">
    <citation type="journal article" date="2018" name="New Phytol.">
        <title>Phylogenomics of Endogonaceae and evolution of mycorrhizas within Mucoromycota.</title>
        <authorList>
            <person name="Chang Y."/>
            <person name="Desiro A."/>
            <person name="Na H."/>
            <person name="Sandor L."/>
            <person name="Lipzen A."/>
            <person name="Clum A."/>
            <person name="Barry K."/>
            <person name="Grigoriev I.V."/>
            <person name="Martin F.M."/>
            <person name="Stajich J.E."/>
            <person name="Smith M.E."/>
            <person name="Bonito G."/>
            <person name="Spatafora J.W."/>
        </authorList>
    </citation>
    <scope>NUCLEOTIDE SEQUENCE [LARGE SCALE GENOMIC DNA]</scope>
    <source>
        <strain evidence="1 2">GMNB39</strain>
    </source>
</reference>
<evidence type="ECO:0000313" key="1">
    <source>
        <dbReference type="EMBL" id="RUP43436.1"/>
    </source>
</evidence>
<dbReference type="Proteomes" id="UP000268093">
    <property type="component" value="Unassembled WGS sequence"/>
</dbReference>
<sequence length="146" mass="16486">MGNCIKVDKMTKEDALLLGSQSPSDNIATAKDIVQELDCLLLAINIARSYIESTGILPNKNRTRHDDLYRNQASIYDEVAPLYQMALAISANVLGTEDPHTATFLNNLADLNRSRASAMRQRRCPNGHCQSVRRYWEQSTRTQQQF</sequence>
<dbReference type="InterPro" id="IPR011990">
    <property type="entry name" value="TPR-like_helical_dom_sf"/>
</dbReference>
<comment type="caution">
    <text evidence="1">The sequence shown here is derived from an EMBL/GenBank/DDBJ whole genome shotgun (WGS) entry which is preliminary data.</text>
</comment>
<accession>A0A433CXX1</accession>